<evidence type="ECO:0000313" key="3">
    <source>
        <dbReference type="Proteomes" id="UP001550739"/>
    </source>
</evidence>
<keyword evidence="3" id="KW-1185">Reference proteome</keyword>
<sequence>MTFSIAANEALDIASWPTPGRSRGRHAVALALAVYAGHERDQGTPYLAHPVRVVAILRREFDVTDPEILILGLLHDALEISPTSEPLIASGLGQEVVERLRAMTPDHRLKTREKRPGDAAAWRRKLDALGPVELLIRLADRVDNLRDLHHSPVPERRIRFLEALTDTYLPLADAARTVGPHHRAAHDLLVEEHGRYRQRTGESVI</sequence>
<organism evidence="2 3">
    <name type="scientific">Streptomyces sp. 900129855</name>
    <dbReference type="NCBI Taxonomy" id="3155129"/>
    <lineage>
        <taxon>Bacteria</taxon>
        <taxon>Bacillati</taxon>
        <taxon>Actinomycetota</taxon>
        <taxon>Actinomycetes</taxon>
        <taxon>Kitasatosporales</taxon>
        <taxon>Streptomycetaceae</taxon>
        <taxon>Streptomyces</taxon>
    </lineage>
</organism>
<dbReference type="Pfam" id="PF13328">
    <property type="entry name" value="HD_4"/>
    <property type="match status" value="1"/>
</dbReference>
<dbReference type="PANTHER" id="PTHR46246">
    <property type="entry name" value="GUANOSINE-3',5'-BIS(DIPHOSPHATE) 3'-PYROPHOSPHOHYDROLASE MESH1"/>
    <property type="match status" value="1"/>
</dbReference>
<dbReference type="RefSeq" id="WP_361704613.1">
    <property type="nucleotide sequence ID" value="NZ_JBEZVE010000012.1"/>
</dbReference>
<dbReference type="SUPFAM" id="SSF109604">
    <property type="entry name" value="HD-domain/PDEase-like"/>
    <property type="match status" value="1"/>
</dbReference>
<dbReference type="InterPro" id="IPR003607">
    <property type="entry name" value="HD/PDEase_dom"/>
</dbReference>
<dbReference type="Gene3D" id="1.10.3210.10">
    <property type="entry name" value="Hypothetical protein af1432"/>
    <property type="match status" value="1"/>
</dbReference>
<dbReference type="PANTHER" id="PTHR46246:SF1">
    <property type="entry name" value="GUANOSINE-3',5'-BIS(DIPHOSPHATE) 3'-PYROPHOSPHOHYDROLASE MESH1"/>
    <property type="match status" value="1"/>
</dbReference>
<proteinExistence type="predicted"/>
<reference evidence="2 3" key="1">
    <citation type="submission" date="2024-06" db="EMBL/GenBank/DDBJ databases">
        <title>The Natural Products Discovery Center: Release of the First 8490 Sequenced Strains for Exploring Actinobacteria Biosynthetic Diversity.</title>
        <authorList>
            <person name="Kalkreuter E."/>
            <person name="Kautsar S.A."/>
            <person name="Yang D."/>
            <person name="Bader C.D."/>
            <person name="Teijaro C.N."/>
            <person name="Fluegel L."/>
            <person name="Davis C.M."/>
            <person name="Simpson J.R."/>
            <person name="Lauterbach L."/>
            <person name="Steele A.D."/>
            <person name="Gui C."/>
            <person name="Meng S."/>
            <person name="Li G."/>
            <person name="Viehrig K."/>
            <person name="Ye F."/>
            <person name="Su P."/>
            <person name="Kiefer A.F."/>
            <person name="Nichols A."/>
            <person name="Cepeda A.J."/>
            <person name="Yan W."/>
            <person name="Fan B."/>
            <person name="Jiang Y."/>
            <person name="Adhikari A."/>
            <person name="Zheng C.-J."/>
            <person name="Schuster L."/>
            <person name="Cowan T.M."/>
            <person name="Smanski M.J."/>
            <person name="Chevrette M.G."/>
            <person name="De Carvalho L.P.S."/>
            <person name="Shen B."/>
        </authorList>
    </citation>
    <scope>NUCLEOTIDE SEQUENCE [LARGE SCALE GENOMIC DNA]</scope>
    <source>
        <strain evidence="2 3">NPDC033843</strain>
    </source>
</reference>
<dbReference type="SMART" id="SM00471">
    <property type="entry name" value="HDc"/>
    <property type="match status" value="1"/>
</dbReference>
<comment type="caution">
    <text evidence="2">The sequence shown here is derived from an EMBL/GenBank/DDBJ whole genome shotgun (WGS) entry which is preliminary data.</text>
</comment>
<dbReference type="EMBL" id="JBEZVE010000012">
    <property type="protein sequence ID" value="MEU3783421.1"/>
    <property type="molecule type" value="Genomic_DNA"/>
</dbReference>
<gene>
    <name evidence="2" type="ORF">AB0E89_23215</name>
</gene>
<name>A0ABV2ZLI9_9ACTN</name>
<protein>
    <submittedName>
        <fullName evidence="2">HD domain-containing protein</fullName>
    </submittedName>
</protein>
<feature type="domain" description="HD/PDEase" evidence="1">
    <location>
        <begin position="42"/>
        <end position="154"/>
    </location>
</feature>
<evidence type="ECO:0000259" key="1">
    <source>
        <dbReference type="SMART" id="SM00471"/>
    </source>
</evidence>
<dbReference type="Proteomes" id="UP001550739">
    <property type="component" value="Unassembled WGS sequence"/>
</dbReference>
<dbReference type="InterPro" id="IPR052194">
    <property type="entry name" value="MESH1"/>
</dbReference>
<accession>A0ABV2ZLI9</accession>
<evidence type="ECO:0000313" key="2">
    <source>
        <dbReference type="EMBL" id="MEU3783421.1"/>
    </source>
</evidence>